<feature type="transmembrane region" description="Helical" evidence="6">
    <location>
        <begin position="56"/>
        <end position="75"/>
    </location>
</feature>
<accession>A0A1F5B017</accession>
<keyword evidence="5 6" id="KW-0472">Membrane</keyword>
<dbReference type="PANTHER" id="PTHR10057">
    <property type="entry name" value="PERIPHERAL-TYPE BENZODIAZEPINE RECEPTOR"/>
    <property type="match status" value="1"/>
</dbReference>
<feature type="transmembrane region" description="Helical" evidence="6">
    <location>
        <begin position="87"/>
        <end position="106"/>
    </location>
</feature>
<dbReference type="PANTHER" id="PTHR10057:SF0">
    <property type="entry name" value="TRANSLOCATOR PROTEIN"/>
    <property type="match status" value="1"/>
</dbReference>
<dbReference type="InterPro" id="IPR038330">
    <property type="entry name" value="TspO/MBR-related_sf"/>
</dbReference>
<evidence type="ECO:0000256" key="4">
    <source>
        <dbReference type="ARBA" id="ARBA00022989"/>
    </source>
</evidence>
<evidence type="ECO:0000256" key="1">
    <source>
        <dbReference type="ARBA" id="ARBA00004141"/>
    </source>
</evidence>
<keyword evidence="4 6" id="KW-1133">Transmembrane helix</keyword>
<dbReference type="EMBL" id="MEYI01000020">
    <property type="protein sequence ID" value="OGD23985.1"/>
    <property type="molecule type" value="Genomic_DNA"/>
</dbReference>
<sequence>MTTQRIFRFIISIAKTEGAGVIGAFFTTPAITTWYVTLTKPAPNPPNWIFGPVWTILYFLMGVAVFMVWSLYADAPEGDVKKGRRNALIIFDIQLALNVVWSILFFGLHSPFLALIGIIVLWCAVVWTIILFYPISRVAAYLLVPYILWVSFAVYLNYAIFALN</sequence>
<dbReference type="PIRSF" id="PIRSF005859">
    <property type="entry name" value="PBR"/>
    <property type="match status" value="1"/>
</dbReference>
<dbReference type="Proteomes" id="UP000176639">
    <property type="component" value="Unassembled WGS sequence"/>
</dbReference>
<name>A0A1F5B017_9BACT</name>
<dbReference type="GO" id="GO:0016020">
    <property type="term" value="C:membrane"/>
    <property type="evidence" value="ECO:0007669"/>
    <property type="project" value="UniProtKB-SubCell"/>
</dbReference>
<evidence type="ECO:0000313" key="7">
    <source>
        <dbReference type="EMBL" id="OGD23985.1"/>
    </source>
</evidence>
<evidence type="ECO:0000256" key="2">
    <source>
        <dbReference type="ARBA" id="ARBA00007524"/>
    </source>
</evidence>
<organism evidence="7 8">
    <name type="scientific">Candidatus Azambacteria bacterium RBG_16_47_10</name>
    <dbReference type="NCBI Taxonomy" id="1797292"/>
    <lineage>
        <taxon>Bacteria</taxon>
        <taxon>Candidatus Azamiibacteriota</taxon>
    </lineage>
</organism>
<comment type="subcellular location">
    <subcellularLocation>
        <location evidence="1">Membrane</location>
        <topology evidence="1">Multi-pass membrane protein</topology>
    </subcellularLocation>
</comment>
<evidence type="ECO:0000256" key="5">
    <source>
        <dbReference type="ARBA" id="ARBA00023136"/>
    </source>
</evidence>
<feature type="transmembrane region" description="Helical" evidence="6">
    <location>
        <begin position="112"/>
        <end position="133"/>
    </location>
</feature>
<evidence type="ECO:0000256" key="3">
    <source>
        <dbReference type="ARBA" id="ARBA00022692"/>
    </source>
</evidence>
<proteinExistence type="inferred from homology"/>
<feature type="transmembrane region" description="Helical" evidence="6">
    <location>
        <begin position="140"/>
        <end position="161"/>
    </location>
</feature>
<dbReference type="AlphaFoldDB" id="A0A1F5B017"/>
<protein>
    <submittedName>
        <fullName evidence="7">TspO protein</fullName>
    </submittedName>
</protein>
<dbReference type="Gene3D" id="1.20.1260.100">
    <property type="entry name" value="TspO/MBR protein"/>
    <property type="match status" value="1"/>
</dbReference>
<evidence type="ECO:0000313" key="8">
    <source>
        <dbReference type="Proteomes" id="UP000176639"/>
    </source>
</evidence>
<evidence type="ECO:0000256" key="6">
    <source>
        <dbReference type="SAM" id="Phobius"/>
    </source>
</evidence>
<dbReference type="InterPro" id="IPR004307">
    <property type="entry name" value="TspO_MBR"/>
</dbReference>
<dbReference type="CDD" id="cd15904">
    <property type="entry name" value="TSPO_MBR"/>
    <property type="match status" value="1"/>
</dbReference>
<dbReference type="Pfam" id="PF03073">
    <property type="entry name" value="TspO_MBR"/>
    <property type="match status" value="1"/>
</dbReference>
<dbReference type="FunFam" id="1.20.1260.100:FF:000001">
    <property type="entry name" value="translocator protein 2"/>
    <property type="match status" value="1"/>
</dbReference>
<dbReference type="GO" id="GO:0033013">
    <property type="term" value="P:tetrapyrrole metabolic process"/>
    <property type="evidence" value="ECO:0007669"/>
    <property type="project" value="UniProtKB-ARBA"/>
</dbReference>
<keyword evidence="3 6" id="KW-0812">Transmembrane</keyword>
<feature type="transmembrane region" description="Helical" evidence="6">
    <location>
        <begin position="12"/>
        <end position="36"/>
    </location>
</feature>
<comment type="caution">
    <text evidence="7">The sequence shown here is derived from an EMBL/GenBank/DDBJ whole genome shotgun (WGS) entry which is preliminary data.</text>
</comment>
<reference evidence="7 8" key="1">
    <citation type="journal article" date="2016" name="Nat. Commun.">
        <title>Thousands of microbial genomes shed light on interconnected biogeochemical processes in an aquifer system.</title>
        <authorList>
            <person name="Anantharaman K."/>
            <person name="Brown C.T."/>
            <person name="Hug L.A."/>
            <person name="Sharon I."/>
            <person name="Castelle C.J."/>
            <person name="Probst A.J."/>
            <person name="Thomas B.C."/>
            <person name="Singh A."/>
            <person name="Wilkins M.J."/>
            <person name="Karaoz U."/>
            <person name="Brodie E.L."/>
            <person name="Williams K.H."/>
            <person name="Hubbard S.S."/>
            <person name="Banfield J.F."/>
        </authorList>
    </citation>
    <scope>NUCLEOTIDE SEQUENCE [LARGE SCALE GENOMIC DNA]</scope>
</reference>
<gene>
    <name evidence="7" type="ORF">A2Z10_03680</name>
</gene>
<comment type="similarity">
    <text evidence="2">Belongs to the TspO/BZRP family.</text>
</comment>